<dbReference type="InterPro" id="IPR038556">
    <property type="entry name" value="TAC_Gp13-like_sf"/>
</dbReference>
<evidence type="ECO:0000313" key="2">
    <source>
        <dbReference type="EMBL" id="SDR47085.1"/>
    </source>
</evidence>
<feature type="region of interest" description="Disordered" evidence="1">
    <location>
        <begin position="111"/>
        <end position="131"/>
    </location>
</feature>
<gene>
    <name evidence="2" type="ORF">SAMN05445850_4506</name>
</gene>
<keyword evidence="3" id="KW-1185">Reference proteome</keyword>
<evidence type="ECO:0000256" key="1">
    <source>
        <dbReference type="SAM" id="MobiDB-lite"/>
    </source>
</evidence>
<dbReference type="Proteomes" id="UP000199365">
    <property type="component" value="Unassembled WGS sequence"/>
</dbReference>
<proteinExistence type="predicted"/>
<feature type="compositionally biased region" description="Low complexity" evidence="1">
    <location>
        <begin position="111"/>
        <end position="124"/>
    </location>
</feature>
<organism evidence="2 3">
    <name type="scientific">Paraburkholderia tuberum</name>
    <dbReference type="NCBI Taxonomy" id="157910"/>
    <lineage>
        <taxon>Bacteria</taxon>
        <taxon>Pseudomonadati</taxon>
        <taxon>Pseudomonadota</taxon>
        <taxon>Betaproteobacteria</taxon>
        <taxon>Burkholderiales</taxon>
        <taxon>Burkholderiaceae</taxon>
        <taxon>Paraburkholderia</taxon>
    </lineage>
</organism>
<reference evidence="3" key="1">
    <citation type="submission" date="2016-10" db="EMBL/GenBank/DDBJ databases">
        <authorList>
            <person name="Varghese N."/>
            <person name="Submissions S."/>
        </authorList>
    </citation>
    <scope>NUCLEOTIDE SEQUENCE [LARGE SCALE GENOMIC DNA]</scope>
    <source>
        <strain evidence="3">DUS833</strain>
    </source>
</reference>
<accession>A0A1H1JAR0</accession>
<protein>
    <recommendedName>
        <fullName evidence="4">Phage tail assembly chaperone protein, TAC</fullName>
    </recommendedName>
</protein>
<name>A0A1H1JAR0_9BURK</name>
<evidence type="ECO:0000313" key="3">
    <source>
        <dbReference type="Proteomes" id="UP000199365"/>
    </source>
</evidence>
<sequence>MLTKDQILAASDAVIQTVEVPEWGGAVGVKAMSGLERDAFYATVGEKPSNARFSAALLVATVVDDTGAPIFAADDLDALMKKSAIVVARLVDVSLALNAIGPKAVEDAAKNSGAALSGASGSGSPLTSENQ</sequence>
<dbReference type="Gene3D" id="3.30.2220.20">
    <property type="entry name" value="Phage tail assembly chaperone gp13-like"/>
    <property type="match status" value="1"/>
</dbReference>
<evidence type="ECO:0008006" key="4">
    <source>
        <dbReference type="Google" id="ProtNLM"/>
    </source>
</evidence>
<dbReference type="AlphaFoldDB" id="A0A1H1JAR0"/>
<dbReference type="EMBL" id="FNKX01000002">
    <property type="protein sequence ID" value="SDR47085.1"/>
    <property type="molecule type" value="Genomic_DNA"/>
</dbReference>
<dbReference type="STRING" id="157910.SAMN05445850_4506"/>